<name>A0A7J6LI56_PERCH</name>
<dbReference type="AlphaFoldDB" id="A0A7J6LI56"/>
<dbReference type="OrthoDB" id="300289at2759"/>
<keyword evidence="3" id="KW-1185">Reference proteome</keyword>
<evidence type="ECO:0000313" key="3">
    <source>
        <dbReference type="Proteomes" id="UP000591131"/>
    </source>
</evidence>
<dbReference type="PANTHER" id="PTHR23101:SF25">
    <property type="entry name" value="GTPASE-ACTIVATING PROTEIN AND VPS9 DOMAIN-CONTAINING PROTEIN 1"/>
    <property type="match status" value="1"/>
</dbReference>
<dbReference type="SUPFAM" id="SSF109993">
    <property type="entry name" value="VPS9 domain"/>
    <property type="match status" value="1"/>
</dbReference>
<sequence>MTLPSYSSSLPPPPHAEPLISSTVSKVDAILADEVDDDEIEGEPCEVAQSGPRIVDLTVASSPIVTGVDMIQEGASPDKDDTGRGLLSGMLGKVQQPVDWIRGRRVSEDGGDASKLKPEQINNDPLGFKAFLELLHDHPALGRKLVFERVASLKQKWPREGVHSRERAGRMLHKFLSSLESSLLALSPLDKAGHDRRRDACEALEKFVILEMDAPIGYGADDPQESRRLLFDIDQRDRDADTALERKLAGLSWMDLRRHLEGPDIDEEGLKMAIKQLSLLSKYRAPKDKLVCLLNACRVITRTLESSDGGSADDILPVLIWVLIKARPSRLRSNINFIQAFRPAQRLSSGEEGYYFTMLTSAVAFVTSVDHTSIAGLKPGQEAEDYRIKCRMALENLGFPHPDSGPDICLDWATVLDRDIRPLLRDRKPGICSKVESAEELTIRQVRQLLHEQREFCELLEVLDEKLLVRRDMQNDE</sequence>
<dbReference type="GO" id="GO:0031267">
    <property type="term" value="F:small GTPase binding"/>
    <property type="evidence" value="ECO:0007669"/>
    <property type="project" value="TreeGrafter"/>
</dbReference>
<dbReference type="Proteomes" id="UP000591131">
    <property type="component" value="Unassembled WGS sequence"/>
</dbReference>
<comment type="caution">
    <text evidence="2">The sequence shown here is derived from an EMBL/GenBank/DDBJ whole genome shotgun (WGS) entry which is preliminary data.</text>
</comment>
<proteinExistence type="predicted"/>
<dbReference type="PROSITE" id="PS51205">
    <property type="entry name" value="VPS9"/>
    <property type="match status" value="1"/>
</dbReference>
<feature type="domain" description="VPS9" evidence="1">
    <location>
        <begin position="238"/>
        <end position="375"/>
    </location>
</feature>
<gene>
    <name evidence="2" type="ORF">FOL47_007810</name>
</gene>
<dbReference type="InterPro" id="IPR037191">
    <property type="entry name" value="VPS9_dom_sf"/>
</dbReference>
<dbReference type="GO" id="GO:0005829">
    <property type="term" value="C:cytosol"/>
    <property type="evidence" value="ECO:0007669"/>
    <property type="project" value="TreeGrafter"/>
</dbReference>
<dbReference type="Gene3D" id="1.20.1050.80">
    <property type="entry name" value="VPS9 domain"/>
    <property type="match status" value="1"/>
</dbReference>
<dbReference type="GO" id="GO:0016192">
    <property type="term" value="P:vesicle-mediated transport"/>
    <property type="evidence" value="ECO:0007669"/>
    <property type="project" value="InterPro"/>
</dbReference>
<dbReference type="Pfam" id="PF02204">
    <property type="entry name" value="VPS9"/>
    <property type="match status" value="1"/>
</dbReference>
<dbReference type="GO" id="GO:0005085">
    <property type="term" value="F:guanyl-nucleotide exchange factor activity"/>
    <property type="evidence" value="ECO:0007669"/>
    <property type="project" value="InterPro"/>
</dbReference>
<accession>A0A7J6LI56</accession>
<organism evidence="2 3">
    <name type="scientific">Perkinsus chesapeaki</name>
    <name type="common">Clam parasite</name>
    <name type="synonym">Perkinsus andrewsi</name>
    <dbReference type="NCBI Taxonomy" id="330153"/>
    <lineage>
        <taxon>Eukaryota</taxon>
        <taxon>Sar</taxon>
        <taxon>Alveolata</taxon>
        <taxon>Perkinsozoa</taxon>
        <taxon>Perkinsea</taxon>
        <taxon>Perkinsida</taxon>
        <taxon>Perkinsidae</taxon>
        <taxon>Perkinsus</taxon>
    </lineage>
</organism>
<dbReference type="GO" id="GO:0030139">
    <property type="term" value="C:endocytic vesicle"/>
    <property type="evidence" value="ECO:0007669"/>
    <property type="project" value="TreeGrafter"/>
</dbReference>
<protein>
    <recommendedName>
        <fullName evidence="1">VPS9 domain-containing protein</fullName>
    </recommendedName>
</protein>
<evidence type="ECO:0000313" key="2">
    <source>
        <dbReference type="EMBL" id="KAF4658843.1"/>
    </source>
</evidence>
<dbReference type="EMBL" id="JAAPAO010000477">
    <property type="protein sequence ID" value="KAF4658843.1"/>
    <property type="molecule type" value="Genomic_DNA"/>
</dbReference>
<reference evidence="2 3" key="1">
    <citation type="submission" date="2020-04" db="EMBL/GenBank/DDBJ databases">
        <title>Perkinsus chesapeaki whole genome sequence.</title>
        <authorList>
            <person name="Bogema D.R."/>
        </authorList>
    </citation>
    <scope>NUCLEOTIDE SEQUENCE [LARGE SCALE GENOMIC DNA]</scope>
    <source>
        <strain evidence="2">ATCC PRA-425</strain>
    </source>
</reference>
<dbReference type="InterPro" id="IPR003123">
    <property type="entry name" value="VPS9"/>
</dbReference>
<dbReference type="SMART" id="SM00167">
    <property type="entry name" value="VPS9"/>
    <property type="match status" value="1"/>
</dbReference>
<dbReference type="PANTHER" id="PTHR23101">
    <property type="entry name" value="RAB GDP/GTP EXCHANGE FACTOR"/>
    <property type="match status" value="1"/>
</dbReference>
<evidence type="ECO:0000259" key="1">
    <source>
        <dbReference type="PROSITE" id="PS51205"/>
    </source>
</evidence>
<dbReference type="InterPro" id="IPR045046">
    <property type="entry name" value="Vps9-like"/>
</dbReference>